<dbReference type="EMBL" id="RCHS01000141">
    <property type="protein sequence ID" value="RMX60553.1"/>
    <property type="molecule type" value="Genomic_DNA"/>
</dbReference>
<evidence type="ECO:0000313" key="2">
    <source>
        <dbReference type="Proteomes" id="UP000275408"/>
    </source>
</evidence>
<protein>
    <submittedName>
        <fullName evidence="1">Uncharacterized protein</fullName>
    </submittedName>
</protein>
<proteinExistence type="predicted"/>
<organism evidence="1 2">
    <name type="scientific">Pocillopora damicornis</name>
    <name type="common">Cauliflower coral</name>
    <name type="synonym">Millepora damicornis</name>
    <dbReference type="NCBI Taxonomy" id="46731"/>
    <lineage>
        <taxon>Eukaryota</taxon>
        <taxon>Metazoa</taxon>
        <taxon>Cnidaria</taxon>
        <taxon>Anthozoa</taxon>
        <taxon>Hexacorallia</taxon>
        <taxon>Scleractinia</taxon>
        <taxon>Astrocoeniina</taxon>
        <taxon>Pocilloporidae</taxon>
        <taxon>Pocillopora</taxon>
    </lineage>
</organism>
<accession>A0A3M6V3L8</accession>
<evidence type="ECO:0000313" key="1">
    <source>
        <dbReference type="EMBL" id="RMX60553.1"/>
    </source>
</evidence>
<name>A0A3M6V3L8_POCDA</name>
<reference evidence="1 2" key="1">
    <citation type="journal article" date="2018" name="Sci. Rep.">
        <title>Comparative analysis of the Pocillopora damicornis genome highlights role of immune system in coral evolution.</title>
        <authorList>
            <person name="Cunning R."/>
            <person name="Bay R.A."/>
            <person name="Gillette P."/>
            <person name="Baker A.C."/>
            <person name="Traylor-Knowles N."/>
        </authorList>
    </citation>
    <scope>NUCLEOTIDE SEQUENCE [LARGE SCALE GENOMIC DNA]</scope>
    <source>
        <strain evidence="1">RSMAS</strain>
        <tissue evidence="1">Whole animal</tissue>
    </source>
</reference>
<sequence>MTLDRLGCKFLDSTYSKSLPFGRNFRKTEQQKNNDLGVQKASSESPLEILNIYCSVFLSLYIETFNQEIQGCKPYYPLRSLSMTDIKEKALRSSKRLYNSVKERNVIAEETKGQNETRTWFDVWKPPITSLTVQEMFVKANNKPN</sequence>
<comment type="caution">
    <text evidence="1">The sequence shown here is derived from an EMBL/GenBank/DDBJ whole genome shotgun (WGS) entry which is preliminary data.</text>
</comment>
<gene>
    <name evidence="1" type="ORF">pdam_00001422</name>
</gene>
<dbReference type="AlphaFoldDB" id="A0A3M6V3L8"/>
<keyword evidence="2" id="KW-1185">Reference proteome</keyword>
<dbReference type="Proteomes" id="UP000275408">
    <property type="component" value="Unassembled WGS sequence"/>
</dbReference>